<sequence length="101" mass="11315">MSSNYRTEEVFELPGEPVMEPSSIFSSDFGKVGSDLNDDGRIDIDWDSNFVRGFSMLYTDPFLRHPTTPPPEYSELPTQDAGFTEADFRLTAEDGEPTIGQ</sequence>
<gene>
    <name evidence="2" type="ORF">SI65_04749</name>
</gene>
<protein>
    <submittedName>
        <fullName evidence="2">Uncharacterized protein</fullName>
    </submittedName>
</protein>
<name>A0A1E3BFM6_ASPCR</name>
<organism evidence="2 3">
    <name type="scientific">Aspergillus cristatus</name>
    <name type="common">Chinese Fuzhuan brick tea-fermentation fungus</name>
    <name type="synonym">Eurotium cristatum</name>
    <dbReference type="NCBI Taxonomy" id="573508"/>
    <lineage>
        <taxon>Eukaryota</taxon>
        <taxon>Fungi</taxon>
        <taxon>Dikarya</taxon>
        <taxon>Ascomycota</taxon>
        <taxon>Pezizomycotina</taxon>
        <taxon>Eurotiomycetes</taxon>
        <taxon>Eurotiomycetidae</taxon>
        <taxon>Eurotiales</taxon>
        <taxon>Aspergillaceae</taxon>
        <taxon>Aspergillus</taxon>
        <taxon>Aspergillus subgen. Aspergillus</taxon>
    </lineage>
</organism>
<accession>A0A1E3BFM6</accession>
<evidence type="ECO:0000256" key="1">
    <source>
        <dbReference type="SAM" id="MobiDB-lite"/>
    </source>
</evidence>
<evidence type="ECO:0000313" key="2">
    <source>
        <dbReference type="EMBL" id="ODM19763.1"/>
    </source>
</evidence>
<evidence type="ECO:0000313" key="3">
    <source>
        <dbReference type="Proteomes" id="UP000094569"/>
    </source>
</evidence>
<dbReference type="EMBL" id="JXNT01000004">
    <property type="protein sequence ID" value="ODM19763.1"/>
    <property type="molecule type" value="Genomic_DNA"/>
</dbReference>
<comment type="caution">
    <text evidence="2">The sequence shown here is derived from an EMBL/GenBank/DDBJ whole genome shotgun (WGS) entry which is preliminary data.</text>
</comment>
<dbReference type="Proteomes" id="UP000094569">
    <property type="component" value="Unassembled WGS sequence"/>
</dbReference>
<dbReference type="VEuPathDB" id="FungiDB:SI65_04749"/>
<proteinExistence type="predicted"/>
<dbReference type="AlphaFoldDB" id="A0A1E3BFM6"/>
<dbReference type="STRING" id="573508.A0A1E3BFM6"/>
<reference evidence="2 3" key="1">
    <citation type="journal article" date="2016" name="BMC Genomics">
        <title>Comparative genomic and transcriptomic analyses of the Fuzhuan brick tea-fermentation fungus Aspergillus cristatus.</title>
        <authorList>
            <person name="Ge Y."/>
            <person name="Wang Y."/>
            <person name="Liu Y."/>
            <person name="Tan Y."/>
            <person name="Ren X."/>
            <person name="Zhang X."/>
            <person name="Hyde K.D."/>
            <person name="Liu Y."/>
            <person name="Liu Z."/>
        </authorList>
    </citation>
    <scope>NUCLEOTIDE SEQUENCE [LARGE SCALE GENOMIC DNA]</scope>
    <source>
        <strain evidence="2 3">GZAAS20.1005</strain>
    </source>
</reference>
<feature type="region of interest" description="Disordered" evidence="1">
    <location>
        <begin position="1"/>
        <end position="24"/>
    </location>
</feature>
<keyword evidence="3" id="KW-1185">Reference proteome</keyword>